<dbReference type="PANTHER" id="PTHR23235">
    <property type="entry name" value="KRUEPPEL-LIKE TRANSCRIPTION FACTOR"/>
    <property type="match status" value="1"/>
</dbReference>
<reference evidence="7" key="1">
    <citation type="submission" date="2021-01" db="EMBL/GenBank/DDBJ databases">
        <authorList>
            <person name="Kaushik A."/>
        </authorList>
    </citation>
    <scope>NUCLEOTIDE SEQUENCE</scope>
    <source>
        <strain evidence="7">AG1-1A</strain>
    </source>
</reference>
<evidence type="ECO:0000259" key="6">
    <source>
        <dbReference type="PROSITE" id="PS50157"/>
    </source>
</evidence>
<organism evidence="7 8">
    <name type="scientific">Rhizoctonia solani</name>
    <dbReference type="NCBI Taxonomy" id="456999"/>
    <lineage>
        <taxon>Eukaryota</taxon>
        <taxon>Fungi</taxon>
        <taxon>Dikarya</taxon>
        <taxon>Basidiomycota</taxon>
        <taxon>Agaricomycotina</taxon>
        <taxon>Agaricomycetes</taxon>
        <taxon>Cantharellales</taxon>
        <taxon>Ceratobasidiaceae</taxon>
        <taxon>Rhizoctonia</taxon>
    </lineage>
</organism>
<evidence type="ECO:0000256" key="3">
    <source>
        <dbReference type="ARBA" id="ARBA00022833"/>
    </source>
</evidence>
<evidence type="ECO:0000256" key="1">
    <source>
        <dbReference type="ARBA" id="ARBA00022723"/>
    </source>
</evidence>
<dbReference type="Gene3D" id="3.30.160.60">
    <property type="entry name" value="Classic Zinc Finger"/>
    <property type="match status" value="2"/>
</dbReference>
<evidence type="ECO:0000256" key="5">
    <source>
        <dbReference type="SAM" id="MobiDB-lite"/>
    </source>
</evidence>
<dbReference type="GO" id="GO:0000978">
    <property type="term" value="F:RNA polymerase II cis-regulatory region sequence-specific DNA binding"/>
    <property type="evidence" value="ECO:0007669"/>
    <property type="project" value="TreeGrafter"/>
</dbReference>
<feature type="compositionally biased region" description="Low complexity" evidence="5">
    <location>
        <begin position="42"/>
        <end position="65"/>
    </location>
</feature>
<dbReference type="Proteomes" id="UP000663840">
    <property type="component" value="Unassembled WGS sequence"/>
</dbReference>
<dbReference type="EMBL" id="CAJMWR010001090">
    <property type="protein sequence ID" value="CAE6414539.1"/>
    <property type="molecule type" value="Genomic_DNA"/>
</dbReference>
<dbReference type="OrthoDB" id="6485510at2759"/>
<name>A0A8H3AEU2_9AGAM</name>
<evidence type="ECO:0000256" key="4">
    <source>
        <dbReference type="PROSITE-ProRule" id="PRU00042"/>
    </source>
</evidence>
<feature type="region of interest" description="Disordered" evidence="5">
    <location>
        <begin position="1"/>
        <end position="65"/>
    </location>
</feature>
<evidence type="ECO:0000256" key="2">
    <source>
        <dbReference type="ARBA" id="ARBA00022771"/>
    </source>
</evidence>
<evidence type="ECO:0000313" key="8">
    <source>
        <dbReference type="Proteomes" id="UP000663840"/>
    </source>
</evidence>
<dbReference type="InterPro" id="IPR013087">
    <property type="entry name" value="Znf_C2H2_type"/>
</dbReference>
<keyword evidence="1" id="KW-0479">Metal-binding</keyword>
<protein>
    <recommendedName>
        <fullName evidence="6">C2H2-type domain-containing protein</fullName>
    </recommendedName>
</protein>
<keyword evidence="2 4" id="KW-0863">Zinc-finger</keyword>
<comment type="caution">
    <text evidence="7">The sequence shown here is derived from an EMBL/GenBank/DDBJ whole genome shotgun (WGS) entry which is preliminary data.</text>
</comment>
<accession>A0A8H3AEU2</accession>
<dbReference type="PROSITE" id="PS50157">
    <property type="entry name" value="ZINC_FINGER_C2H2_2"/>
    <property type="match status" value="1"/>
</dbReference>
<dbReference type="InterPro" id="IPR036236">
    <property type="entry name" value="Znf_C2H2_sf"/>
</dbReference>
<feature type="domain" description="C2H2-type" evidence="6">
    <location>
        <begin position="173"/>
        <end position="200"/>
    </location>
</feature>
<dbReference type="GO" id="GO:0008270">
    <property type="term" value="F:zinc ion binding"/>
    <property type="evidence" value="ECO:0007669"/>
    <property type="project" value="UniProtKB-KW"/>
</dbReference>
<evidence type="ECO:0000313" key="7">
    <source>
        <dbReference type="EMBL" id="CAE6414539.1"/>
    </source>
</evidence>
<dbReference type="SMART" id="SM00355">
    <property type="entry name" value="ZnF_C2H2"/>
    <property type="match status" value="2"/>
</dbReference>
<dbReference type="AlphaFoldDB" id="A0A8H3AEU2"/>
<dbReference type="GO" id="GO:0000981">
    <property type="term" value="F:DNA-binding transcription factor activity, RNA polymerase II-specific"/>
    <property type="evidence" value="ECO:0007669"/>
    <property type="project" value="TreeGrafter"/>
</dbReference>
<gene>
    <name evidence="7" type="ORF">RDB_LOCUS47952</name>
</gene>
<dbReference type="PANTHER" id="PTHR23235:SF120">
    <property type="entry name" value="KRUPPEL-LIKE FACTOR 15"/>
    <property type="match status" value="1"/>
</dbReference>
<sequence length="285" mass="31703">MSDTKALPNAALLSHSNDKHNLPPLSTAPLSHSGSEHPTGYSDSPPSYSPSHSRESNSPPKLSQRYSYSSSSSYLLMPTLLVYNPVLSSKCLPLYSNNNSPLHSSPHSEPTTVDPSYLLSGHNSVYPYSMTPASAAMMSQLPSTIVPSSNLLPQPLTPVRYKTKPAPKRRKKYACRTCCMAFSCNAHLVRHVRMHTGEKNHECPFPGCKVRCSRADNLQQHFRSHFMSRSRRQTIKSTVMYDRIADLMRNTVHDSHGQWDPWLPSVCLLPVLQSYGCEAPLPVTL</sequence>
<dbReference type="PROSITE" id="PS00028">
    <property type="entry name" value="ZINC_FINGER_C2H2_1"/>
    <property type="match status" value="2"/>
</dbReference>
<keyword evidence="3" id="KW-0862">Zinc</keyword>
<dbReference type="SUPFAM" id="SSF57667">
    <property type="entry name" value="beta-beta-alpha zinc fingers"/>
    <property type="match status" value="1"/>
</dbReference>
<proteinExistence type="predicted"/>